<keyword evidence="2" id="KW-1185">Reference proteome</keyword>
<accession>A0ABT7Z7L9</accession>
<dbReference type="Proteomes" id="UP001174050">
    <property type="component" value="Unassembled WGS sequence"/>
</dbReference>
<evidence type="ECO:0000313" key="2">
    <source>
        <dbReference type="Proteomes" id="UP001174050"/>
    </source>
</evidence>
<reference evidence="1" key="1">
    <citation type="submission" date="2023-06" db="EMBL/GenBank/DDBJ databases">
        <title>WGS-Sequencing of Streptomyces ficellus isolate 21 collected from sand in Gara Djebilet Iron Mine in Algeria.</title>
        <authorList>
            <person name="Zegers G.P."/>
            <person name="Gomez A."/>
            <person name="Gueddou A."/>
            <person name="Zahara A.F."/>
            <person name="Worth M."/>
            <person name="Sevigny J.L."/>
            <person name="Tisa L."/>
        </authorList>
    </citation>
    <scope>NUCLEOTIDE SEQUENCE</scope>
    <source>
        <strain evidence="1">AS11</strain>
    </source>
</reference>
<organism evidence="1 2">
    <name type="scientific">Streptomyces ficellus</name>
    <dbReference type="NCBI Taxonomy" id="1977088"/>
    <lineage>
        <taxon>Bacteria</taxon>
        <taxon>Bacillati</taxon>
        <taxon>Actinomycetota</taxon>
        <taxon>Actinomycetes</taxon>
        <taxon>Kitasatosporales</taxon>
        <taxon>Streptomycetaceae</taxon>
        <taxon>Streptomyces</taxon>
    </lineage>
</organism>
<evidence type="ECO:0000313" key="1">
    <source>
        <dbReference type="EMBL" id="MDN3295076.1"/>
    </source>
</evidence>
<name>A0ABT7Z7L9_9ACTN</name>
<dbReference type="Pfam" id="PF19953">
    <property type="entry name" value="EACC1"/>
    <property type="match status" value="1"/>
</dbReference>
<dbReference type="EMBL" id="JAUEPL010000017">
    <property type="protein sequence ID" value="MDN3295076.1"/>
    <property type="molecule type" value="Genomic_DNA"/>
</dbReference>
<sequence length="128" mass="14270">MEKSLQIHLSDEEADPDRLHEMTEYLRQDLLQLDVDDVTPLSSGDVPPDARAMGVVEIGALLVSLGQSATVLRQVVVTVHNWWSRCRESRPSMRLTMDGDVLEISEATPDQVANAFELFITRHSAVEA</sequence>
<gene>
    <name evidence="1" type="ORF">QWM81_13635</name>
</gene>
<comment type="caution">
    <text evidence="1">The sequence shown here is derived from an EMBL/GenBank/DDBJ whole genome shotgun (WGS) entry which is preliminary data.</text>
</comment>
<dbReference type="InterPro" id="IPR045428">
    <property type="entry name" value="EACC1"/>
</dbReference>
<proteinExistence type="predicted"/>
<dbReference type="RefSeq" id="WP_290112128.1">
    <property type="nucleotide sequence ID" value="NZ_JAUEPL010000017.1"/>
</dbReference>
<protein>
    <submittedName>
        <fullName evidence="1">Uncharacterized protein</fullName>
    </submittedName>
</protein>